<evidence type="ECO:0000313" key="1">
    <source>
        <dbReference type="EMBL" id="KZE67177.1"/>
    </source>
</evidence>
<sequence length="110" mass="12371">MSDTKIIDLKDVLNGWAGSQISIRKEETGDIDQIRISLTEATFEQRDAHDDYLGDHILFLHGTAYAAEDGAQVELPTVTYEIPIEGIKDIRTDDNIVSFETSRAQYVINK</sequence>
<proteinExistence type="predicted"/>
<accession>A0A163RMQ0</accession>
<name>A0A163RMQ0_9BACL</name>
<comment type="caution">
    <text evidence="1">The sequence shown here is derived from an EMBL/GenBank/DDBJ whole genome shotgun (WGS) entry which is preliminary data.</text>
</comment>
<dbReference type="RefSeq" id="WP_066239908.1">
    <property type="nucleotide sequence ID" value="NZ_LRFC01000012.1"/>
</dbReference>
<gene>
    <name evidence="1" type="ORF">AWM68_04780</name>
</gene>
<dbReference type="EMBL" id="LRFC01000012">
    <property type="protein sequence ID" value="KZE67177.1"/>
    <property type="molecule type" value="Genomic_DNA"/>
</dbReference>
<protein>
    <submittedName>
        <fullName evidence="1">Uncharacterized protein</fullName>
    </submittedName>
</protein>
<evidence type="ECO:0000313" key="2">
    <source>
        <dbReference type="Proteomes" id="UP000076567"/>
    </source>
</evidence>
<dbReference type="Pfam" id="PF25846">
    <property type="entry name" value="YmzB"/>
    <property type="match status" value="1"/>
</dbReference>
<dbReference type="InterPro" id="IPR058926">
    <property type="entry name" value="YmzB-like"/>
</dbReference>
<keyword evidence="2" id="KW-1185">Reference proteome</keyword>
<organism evidence="1 2">
    <name type="scientific">Fictibacillus phosphorivorans</name>
    <dbReference type="NCBI Taxonomy" id="1221500"/>
    <lineage>
        <taxon>Bacteria</taxon>
        <taxon>Bacillati</taxon>
        <taxon>Bacillota</taxon>
        <taxon>Bacilli</taxon>
        <taxon>Bacillales</taxon>
        <taxon>Fictibacillaceae</taxon>
        <taxon>Fictibacillus</taxon>
    </lineage>
</organism>
<dbReference type="AlphaFoldDB" id="A0A163RMQ0"/>
<dbReference type="OrthoDB" id="2966929at2"/>
<reference evidence="2" key="1">
    <citation type="submission" date="2016-01" db="EMBL/GenBank/DDBJ databases">
        <title>Draft genome of Chromobacterium sp. F49.</title>
        <authorList>
            <person name="Hong K.W."/>
        </authorList>
    </citation>
    <scope>NUCLEOTIDE SEQUENCE [LARGE SCALE GENOMIC DNA]</scope>
    <source>
        <strain evidence="2">P7IIIA</strain>
    </source>
</reference>
<dbReference type="Proteomes" id="UP000076567">
    <property type="component" value="Unassembled WGS sequence"/>
</dbReference>